<dbReference type="AlphaFoldDB" id="A0A8J3ELK9"/>
<proteinExistence type="predicted"/>
<gene>
    <name evidence="2" type="ORF">GCM10007096_07700</name>
</gene>
<evidence type="ECO:0008006" key="4">
    <source>
        <dbReference type="Google" id="ProtNLM"/>
    </source>
</evidence>
<organism evidence="2 3">
    <name type="scientific">Pullulanibacillus pueri</name>
    <dbReference type="NCBI Taxonomy" id="1437324"/>
    <lineage>
        <taxon>Bacteria</taxon>
        <taxon>Bacillati</taxon>
        <taxon>Bacillota</taxon>
        <taxon>Bacilli</taxon>
        <taxon>Bacillales</taxon>
        <taxon>Sporolactobacillaceae</taxon>
        <taxon>Pullulanibacillus</taxon>
    </lineage>
</organism>
<feature type="transmembrane region" description="Helical" evidence="1">
    <location>
        <begin position="45"/>
        <end position="65"/>
    </location>
</feature>
<keyword evidence="1" id="KW-0812">Transmembrane</keyword>
<dbReference type="InterPro" id="IPR025108">
    <property type="entry name" value="DUF4030"/>
</dbReference>
<keyword evidence="3" id="KW-1185">Reference proteome</keyword>
<keyword evidence="1" id="KW-0472">Membrane</keyword>
<reference evidence="2" key="1">
    <citation type="journal article" date="2014" name="Int. J. Syst. Evol. Microbiol.">
        <title>Complete genome sequence of Corynebacterium casei LMG S-19264T (=DSM 44701T), isolated from a smear-ripened cheese.</title>
        <authorList>
            <consortium name="US DOE Joint Genome Institute (JGI-PGF)"/>
            <person name="Walter F."/>
            <person name="Albersmeier A."/>
            <person name="Kalinowski J."/>
            <person name="Ruckert C."/>
        </authorList>
    </citation>
    <scope>NUCLEOTIDE SEQUENCE</scope>
    <source>
        <strain evidence="2">CGMCC 1.12777</strain>
    </source>
</reference>
<evidence type="ECO:0000313" key="2">
    <source>
        <dbReference type="EMBL" id="GGH76781.1"/>
    </source>
</evidence>
<sequence length="344" mass="39460">MNDPLFNEVKNKLDRIPIPEKKLDQAISDGIKKGKLKKQKHFRIAFYYSTAAVVALGLFFGSAFVSPTMAAVISKLPFMSNVFKQKDITSEIFDTLKHKGFKIESAGINYQGKKELSVDVGGSEAYYNDVKADIKEMVMNILHSRNYDDFSVKVSQYKNFDSDISESDKRKEQQTEKLLTAMMQAFQKHHISQQTIGVMNNKYERSINFEVPNTASPYEISELKKVVNDVVENLNMKRFDIKIDKYDVAKREQDYRWGDIISMMTDELVGKKVYKTTGMAYTVHPSPEVIVKTSVKSTDPEAKSFGQQLEKVVDHFLKSNDMKTKIKGDHYKIIIRSKDKKQLN</sequence>
<name>A0A8J3ELK9_9BACL</name>
<accession>A0A8J3ELK9</accession>
<keyword evidence="1" id="KW-1133">Transmembrane helix</keyword>
<dbReference type="Pfam" id="PF13222">
    <property type="entry name" value="DUF4030"/>
    <property type="match status" value="1"/>
</dbReference>
<dbReference type="Proteomes" id="UP000656813">
    <property type="component" value="Unassembled WGS sequence"/>
</dbReference>
<dbReference type="EMBL" id="BMFV01000004">
    <property type="protein sequence ID" value="GGH76781.1"/>
    <property type="molecule type" value="Genomic_DNA"/>
</dbReference>
<evidence type="ECO:0000313" key="3">
    <source>
        <dbReference type="Proteomes" id="UP000656813"/>
    </source>
</evidence>
<protein>
    <recommendedName>
        <fullName evidence="4">DUF4030 domain-containing protein</fullName>
    </recommendedName>
</protein>
<dbReference type="RefSeq" id="WP_188496086.1">
    <property type="nucleotide sequence ID" value="NZ_BMFV01000004.1"/>
</dbReference>
<reference evidence="2" key="2">
    <citation type="submission" date="2020-09" db="EMBL/GenBank/DDBJ databases">
        <authorList>
            <person name="Sun Q."/>
            <person name="Zhou Y."/>
        </authorList>
    </citation>
    <scope>NUCLEOTIDE SEQUENCE</scope>
    <source>
        <strain evidence="2">CGMCC 1.12777</strain>
    </source>
</reference>
<evidence type="ECO:0000256" key="1">
    <source>
        <dbReference type="SAM" id="Phobius"/>
    </source>
</evidence>
<comment type="caution">
    <text evidence="2">The sequence shown here is derived from an EMBL/GenBank/DDBJ whole genome shotgun (WGS) entry which is preliminary data.</text>
</comment>